<dbReference type="STRING" id="435.A0U92_10215"/>
<feature type="transmembrane region" description="Helical" evidence="8">
    <location>
        <begin position="31"/>
        <end position="50"/>
    </location>
</feature>
<keyword evidence="6 8" id="KW-1133">Transmembrane helix</keyword>
<keyword evidence="5" id="KW-0133">Cell shape</keyword>
<keyword evidence="10" id="KW-1185">Reference proteome</keyword>
<comment type="similarity">
    <text evidence="2">Belongs to the MreD family.</text>
</comment>
<dbReference type="Proteomes" id="UP000188937">
    <property type="component" value="Chromosome"/>
</dbReference>
<evidence type="ECO:0000256" key="3">
    <source>
        <dbReference type="ARBA" id="ARBA00022475"/>
    </source>
</evidence>
<keyword evidence="4 8" id="KW-0812">Transmembrane</keyword>
<dbReference type="Pfam" id="PF04093">
    <property type="entry name" value="MreD"/>
    <property type="match status" value="1"/>
</dbReference>
<evidence type="ECO:0000256" key="5">
    <source>
        <dbReference type="ARBA" id="ARBA00022960"/>
    </source>
</evidence>
<comment type="subcellular location">
    <subcellularLocation>
        <location evidence="1">Cell membrane</location>
        <topology evidence="1">Multi-pass membrane protein</topology>
    </subcellularLocation>
</comment>
<feature type="transmembrane region" description="Helical" evidence="8">
    <location>
        <begin position="56"/>
        <end position="75"/>
    </location>
</feature>
<evidence type="ECO:0000256" key="2">
    <source>
        <dbReference type="ARBA" id="ARBA00007776"/>
    </source>
</evidence>
<protein>
    <submittedName>
        <fullName evidence="9">Rod shape-determining protein MreD</fullName>
    </submittedName>
</protein>
<sequence>MKEYGMSSDPISHWQPDVRSAPALAQRLDRLAMRLLPAGLTALVAILLAAPTGIPGAIALIPGLAMASVFFWSVWRPASMSVPVVFCLGLLLDLIGFAPLGVTAFAFLLLHGTAVHMRFGLMRLNFITLWLTFTLLESGVCWLAWFLVSSLSFRIMPTAPVIFECMLTAGIYPPFAALGNWAHRKLSNPEPQL</sequence>
<dbReference type="AlphaFoldDB" id="A0A1U9KH87"/>
<keyword evidence="3" id="KW-1003">Cell membrane</keyword>
<accession>A0A1U9KH87</accession>
<dbReference type="EMBL" id="CP014692">
    <property type="protein sequence ID" value="AQS85089.1"/>
    <property type="molecule type" value="Genomic_DNA"/>
</dbReference>
<evidence type="ECO:0000256" key="1">
    <source>
        <dbReference type="ARBA" id="ARBA00004651"/>
    </source>
</evidence>
<evidence type="ECO:0000313" key="10">
    <source>
        <dbReference type="Proteomes" id="UP000188937"/>
    </source>
</evidence>
<reference evidence="9 10" key="1">
    <citation type="submission" date="2016-03" db="EMBL/GenBank/DDBJ databases">
        <title>Acetic acid bacteria sequencing.</title>
        <authorList>
            <person name="Brandt J."/>
            <person name="Jakob F."/>
            <person name="Vogel R.F."/>
        </authorList>
    </citation>
    <scope>NUCLEOTIDE SEQUENCE [LARGE SCALE GENOMIC DNA]</scope>
    <source>
        <strain evidence="9 10">TMW2.1153</strain>
    </source>
</reference>
<name>A0A1U9KH87_ACEAC</name>
<dbReference type="GO" id="GO:0005886">
    <property type="term" value="C:plasma membrane"/>
    <property type="evidence" value="ECO:0007669"/>
    <property type="project" value="UniProtKB-SubCell"/>
</dbReference>
<dbReference type="GO" id="GO:0008360">
    <property type="term" value="P:regulation of cell shape"/>
    <property type="evidence" value="ECO:0007669"/>
    <property type="project" value="UniProtKB-KW"/>
</dbReference>
<evidence type="ECO:0000256" key="4">
    <source>
        <dbReference type="ARBA" id="ARBA00022692"/>
    </source>
</evidence>
<dbReference type="KEGG" id="aace:A0U92_10215"/>
<evidence type="ECO:0000256" key="6">
    <source>
        <dbReference type="ARBA" id="ARBA00022989"/>
    </source>
</evidence>
<organism evidence="9 10">
    <name type="scientific">Acetobacter aceti</name>
    <dbReference type="NCBI Taxonomy" id="435"/>
    <lineage>
        <taxon>Bacteria</taxon>
        <taxon>Pseudomonadati</taxon>
        <taxon>Pseudomonadota</taxon>
        <taxon>Alphaproteobacteria</taxon>
        <taxon>Acetobacterales</taxon>
        <taxon>Acetobacteraceae</taxon>
        <taxon>Acetobacter</taxon>
        <taxon>Acetobacter subgen. Acetobacter</taxon>
    </lineage>
</organism>
<evidence type="ECO:0000256" key="7">
    <source>
        <dbReference type="ARBA" id="ARBA00023136"/>
    </source>
</evidence>
<feature type="transmembrane region" description="Helical" evidence="8">
    <location>
        <begin position="127"/>
        <end position="148"/>
    </location>
</feature>
<dbReference type="OrthoDB" id="7161178at2"/>
<evidence type="ECO:0000256" key="8">
    <source>
        <dbReference type="SAM" id="Phobius"/>
    </source>
</evidence>
<proteinExistence type="inferred from homology"/>
<dbReference type="InterPro" id="IPR007227">
    <property type="entry name" value="Cell_shape_determining_MreD"/>
</dbReference>
<evidence type="ECO:0000313" key="9">
    <source>
        <dbReference type="EMBL" id="AQS85089.1"/>
    </source>
</evidence>
<feature type="transmembrane region" description="Helical" evidence="8">
    <location>
        <begin position="82"/>
        <end position="107"/>
    </location>
</feature>
<gene>
    <name evidence="9" type="ORF">A0U92_10215</name>
</gene>
<keyword evidence="7 8" id="KW-0472">Membrane</keyword>